<dbReference type="InterPro" id="IPR029063">
    <property type="entry name" value="SAM-dependent_MTases_sf"/>
</dbReference>
<dbReference type="InterPro" id="IPR020806">
    <property type="entry name" value="PKS_PP-bd"/>
</dbReference>
<dbReference type="InterPro" id="IPR014031">
    <property type="entry name" value="Ketoacyl_synth_C"/>
</dbReference>
<dbReference type="PROSITE" id="PS00012">
    <property type="entry name" value="PHOSPHOPANTETHEINE"/>
    <property type="match status" value="1"/>
</dbReference>
<dbReference type="Pfam" id="PF21089">
    <property type="entry name" value="PKS_DH_N"/>
    <property type="match status" value="1"/>
</dbReference>
<dbReference type="InterPro" id="IPR020841">
    <property type="entry name" value="PKS_Beta-ketoAc_synthase_dom"/>
</dbReference>
<keyword evidence="7" id="KW-0012">Acyltransferase</keyword>
<dbReference type="GO" id="GO:0030639">
    <property type="term" value="P:polyketide biosynthetic process"/>
    <property type="evidence" value="ECO:0007669"/>
    <property type="project" value="UniProtKB-ARBA"/>
</dbReference>
<dbReference type="GO" id="GO:0004312">
    <property type="term" value="F:fatty acid synthase activity"/>
    <property type="evidence" value="ECO:0007669"/>
    <property type="project" value="TreeGrafter"/>
</dbReference>
<dbReference type="EMBL" id="KV878218">
    <property type="protein sequence ID" value="OJJ29944.1"/>
    <property type="molecule type" value="Genomic_DNA"/>
</dbReference>
<dbReference type="Gene3D" id="3.40.50.720">
    <property type="entry name" value="NAD(P)-binding Rossmann-like Domain"/>
    <property type="match status" value="2"/>
</dbReference>
<dbReference type="Gene3D" id="3.40.50.150">
    <property type="entry name" value="Vaccinia Virus protein VP39"/>
    <property type="match status" value="1"/>
</dbReference>
<feature type="domain" description="Carrier" evidence="9">
    <location>
        <begin position="2409"/>
        <end position="2486"/>
    </location>
</feature>
<dbReference type="Gene3D" id="3.90.180.10">
    <property type="entry name" value="Medium-chain alcohol dehydrogenases, catalytic domain"/>
    <property type="match status" value="1"/>
</dbReference>
<dbReference type="SUPFAM" id="SSF51735">
    <property type="entry name" value="NAD(P)-binding Rossmann-fold domains"/>
    <property type="match status" value="3"/>
</dbReference>
<dbReference type="Pfam" id="PF02801">
    <property type="entry name" value="Ketoacyl-synt_C"/>
    <property type="match status" value="1"/>
</dbReference>
<dbReference type="PROSITE" id="PS52019">
    <property type="entry name" value="PKS_MFAS_DH"/>
    <property type="match status" value="1"/>
</dbReference>
<feature type="domain" description="Ketosynthase family 3 (KS3)" evidence="10">
    <location>
        <begin position="17"/>
        <end position="442"/>
    </location>
</feature>
<dbReference type="InterPro" id="IPR013968">
    <property type="entry name" value="PKS_KR"/>
</dbReference>
<keyword evidence="3" id="KW-0808">Transferase</keyword>
<keyword evidence="13" id="KW-1185">Reference proteome</keyword>
<dbReference type="InterPro" id="IPR057326">
    <property type="entry name" value="KR_dom"/>
</dbReference>
<dbReference type="SUPFAM" id="SSF53335">
    <property type="entry name" value="S-adenosyl-L-methionine-dependent methyltransferases"/>
    <property type="match status" value="1"/>
</dbReference>
<feature type="active site" description="Proton donor; for dehydratase activity" evidence="8">
    <location>
        <position position="1152"/>
    </location>
</feature>
<dbReference type="SMART" id="SM00823">
    <property type="entry name" value="PKS_PP"/>
    <property type="match status" value="1"/>
</dbReference>
<keyword evidence="6" id="KW-0511">Multifunctional enzyme</keyword>
<dbReference type="InterPro" id="IPR018201">
    <property type="entry name" value="Ketoacyl_synth_AS"/>
</dbReference>
<dbReference type="Pfam" id="PF08242">
    <property type="entry name" value="Methyltransf_12"/>
    <property type="match status" value="1"/>
</dbReference>
<name>A0A1L9R4W3_ASPWE</name>
<dbReference type="SUPFAM" id="SSF55048">
    <property type="entry name" value="Probable ACP-binding domain of malonyl-CoA ACP transacylase"/>
    <property type="match status" value="1"/>
</dbReference>
<dbReference type="CDD" id="cd00833">
    <property type="entry name" value="PKS"/>
    <property type="match status" value="1"/>
</dbReference>
<dbReference type="InterPro" id="IPR006162">
    <property type="entry name" value="Ppantetheine_attach_site"/>
</dbReference>
<dbReference type="InterPro" id="IPR001227">
    <property type="entry name" value="Ac_transferase_dom_sf"/>
</dbReference>
<dbReference type="Pfam" id="PF23114">
    <property type="entry name" value="NAD-bd_HRPKS_sdrA"/>
    <property type="match status" value="1"/>
</dbReference>
<dbReference type="InterPro" id="IPR020807">
    <property type="entry name" value="PKS_DH"/>
</dbReference>
<dbReference type="Pfam" id="PF00698">
    <property type="entry name" value="Acyl_transf_1"/>
    <property type="match status" value="1"/>
</dbReference>
<dbReference type="Gene3D" id="3.30.70.3290">
    <property type="match status" value="1"/>
</dbReference>
<dbReference type="SMART" id="SM00826">
    <property type="entry name" value="PKS_DH"/>
    <property type="match status" value="1"/>
</dbReference>
<dbReference type="Proteomes" id="UP000184383">
    <property type="component" value="Unassembled WGS sequence"/>
</dbReference>
<dbReference type="SUPFAM" id="SSF52151">
    <property type="entry name" value="FabD/lysophospholipase-like"/>
    <property type="match status" value="1"/>
</dbReference>
<dbReference type="SUPFAM" id="SSF53901">
    <property type="entry name" value="Thiolase-like"/>
    <property type="match status" value="1"/>
</dbReference>
<evidence type="ECO:0000259" key="9">
    <source>
        <dbReference type="PROSITE" id="PS50075"/>
    </source>
</evidence>
<dbReference type="PANTHER" id="PTHR43775:SF29">
    <property type="entry name" value="ASPERFURANONE POLYKETIDE SYNTHASE AFOG-RELATED"/>
    <property type="match status" value="1"/>
</dbReference>
<dbReference type="InterPro" id="IPR049552">
    <property type="entry name" value="PKS_DH_N"/>
</dbReference>
<dbReference type="STRING" id="1073089.A0A1L9R4W3"/>
<dbReference type="Pfam" id="PF14765">
    <property type="entry name" value="PS-DH"/>
    <property type="match status" value="1"/>
</dbReference>
<evidence type="ECO:0000256" key="3">
    <source>
        <dbReference type="ARBA" id="ARBA00022679"/>
    </source>
</evidence>
<evidence type="ECO:0000256" key="4">
    <source>
        <dbReference type="ARBA" id="ARBA00022857"/>
    </source>
</evidence>
<dbReference type="GeneID" id="63754060"/>
<evidence type="ECO:0000256" key="5">
    <source>
        <dbReference type="ARBA" id="ARBA00023002"/>
    </source>
</evidence>
<reference evidence="13" key="1">
    <citation type="journal article" date="2017" name="Genome Biol.">
        <title>Comparative genomics reveals high biological diversity and specific adaptations in the industrially and medically important fungal genus Aspergillus.</title>
        <authorList>
            <person name="de Vries R.P."/>
            <person name="Riley R."/>
            <person name="Wiebenga A."/>
            <person name="Aguilar-Osorio G."/>
            <person name="Amillis S."/>
            <person name="Uchima C.A."/>
            <person name="Anderluh G."/>
            <person name="Asadollahi M."/>
            <person name="Askin M."/>
            <person name="Barry K."/>
            <person name="Battaglia E."/>
            <person name="Bayram O."/>
            <person name="Benocci T."/>
            <person name="Braus-Stromeyer S.A."/>
            <person name="Caldana C."/>
            <person name="Canovas D."/>
            <person name="Cerqueira G.C."/>
            <person name="Chen F."/>
            <person name="Chen W."/>
            <person name="Choi C."/>
            <person name="Clum A."/>
            <person name="Dos Santos R.A."/>
            <person name="Damasio A.R."/>
            <person name="Diallinas G."/>
            <person name="Emri T."/>
            <person name="Fekete E."/>
            <person name="Flipphi M."/>
            <person name="Freyberg S."/>
            <person name="Gallo A."/>
            <person name="Gournas C."/>
            <person name="Habgood R."/>
            <person name="Hainaut M."/>
            <person name="Harispe M.L."/>
            <person name="Henrissat B."/>
            <person name="Hilden K.S."/>
            <person name="Hope R."/>
            <person name="Hossain A."/>
            <person name="Karabika E."/>
            <person name="Karaffa L."/>
            <person name="Karanyi Z."/>
            <person name="Krasevec N."/>
            <person name="Kuo A."/>
            <person name="Kusch H."/>
            <person name="LaButti K."/>
            <person name="Lagendijk E.L."/>
            <person name="Lapidus A."/>
            <person name="Levasseur A."/>
            <person name="Lindquist E."/>
            <person name="Lipzen A."/>
            <person name="Logrieco A.F."/>
            <person name="MacCabe A."/>
            <person name="Maekelae M.R."/>
            <person name="Malavazi I."/>
            <person name="Melin P."/>
            <person name="Meyer V."/>
            <person name="Mielnichuk N."/>
            <person name="Miskei M."/>
            <person name="Molnar A.P."/>
            <person name="Mule G."/>
            <person name="Ngan C.Y."/>
            <person name="Orejas M."/>
            <person name="Orosz E."/>
            <person name="Ouedraogo J.P."/>
            <person name="Overkamp K.M."/>
            <person name="Park H.-S."/>
            <person name="Perrone G."/>
            <person name="Piumi F."/>
            <person name="Punt P.J."/>
            <person name="Ram A.F."/>
            <person name="Ramon A."/>
            <person name="Rauscher S."/>
            <person name="Record E."/>
            <person name="Riano-Pachon D.M."/>
            <person name="Robert V."/>
            <person name="Roehrig J."/>
            <person name="Ruller R."/>
            <person name="Salamov A."/>
            <person name="Salih N.S."/>
            <person name="Samson R.A."/>
            <person name="Sandor E."/>
            <person name="Sanguinetti M."/>
            <person name="Schuetze T."/>
            <person name="Sepcic K."/>
            <person name="Shelest E."/>
            <person name="Sherlock G."/>
            <person name="Sophianopoulou V."/>
            <person name="Squina F.M."/>
            <person name="Sun H."/>
            <person name="Susca A."/>
            <person name="Todd R.B."/>
            <person name="Tsang A."/>
            <person name="Unkles S.E."/>
            <person name="van de Wiele N."/>
            <person name="van Rossen-Uffink D."/>
            <person name="Oliveira J.V."/>
            <person name="Vesth T.C."/>
            <person name="Visser J."/>
            <person name="Yu J.-H."/>
            <person name="Zhou M."/>
            <person name="Andersen M.R."/>
            <person name="Archer D.B."/>
            <person name="Baker S.E."/>
            <person name="Benoit I."/>
            <person name="Brakhage A.A."/>
            <person name="Braus G.H."/>
            <person name="Fischer R."/>
            <person name="Frisvad J.C."/>
            <person name="Goldman G.H."/>
            <person name="Houbraken J."/>
            <person name="Oakley B."/>
            <person name="Pocsi I."/>
            <person name="Scazzocchio C."/>
            <person name="Seiboth B."/>
            <person name="vanKuyk P.A."/>
            <person name="Wortman J."/>
            <person name="Dyer P.S."/>
            <person name="Grigoriev I.V."/>
        </authorList>
    </citation>
    <scope>NUCLEOTIDE SEQUENCE [LARGE SCALE GENOMIC DNA]</scope>
    <source>
        <strain evidence="13">DTO 134E9</strain>
    </source>
</reference>
<dbReference type="PROSITE" id="PS00606">
    <property type="entry name" value="KS3_1"/>
    <property type="match status" value="1"/>
</dbReference>
<dbReference type="CDD" id="cd02440">
    <property type="entry name" value="AdoMet_MTases"/>
    <property type="match status" value="1"/>
</dbReference>
<dbReference type="Pfam" id="PF00109">
    <property type="entry name" value="ketoacyl-synt"/>
    <property type="match status" value="1"/>
</dbReference>
<evidence type="ECO:0000256" key="7">
    <source>
        <dbReference type="ARBA" id="ARBA00023315"/>
    </source>
</evidence>
<dbReference type="InterPro" id="IPR032821">
    <property type="entry name" value="PKS_assoc"/>
</dbReference>
<evidence type="ECO:0000256" key="2">
    <source>
        <dbReference type="ARBA" id="ARBA00022553"/>
    </source>
</evidence>
<dbReference type="InterPro" id="IPR013149">
    <property type="entry name" value="ADH-like_C"/>
</dbReference>
<dbReference type="InterPro" id="IPR009081">
    <property type="entry name" value="PP-bd_ACP"/>
</dbReference>
<dbReference type="GO" id="GO:0016491">
    <property type="term" value="F:oxidoreductase activity"/>
    <property type="evidence" value="ECO:0007669"/>
    <property type="project" value="UniProtKB-KW"/>
</dbReference>
<feature type="active site" description="Proton acceptor; for dehydratase activity" evidence="8">
    <location>
        <position position="966"/>
    </location>
</feature>
<dbReference type="Pfam" id="PF16197">
    <property type="entry name" value="KAsynt_C_assoc"/>
    <property type="match status" value="1"/>
</dbReference>
<dbReference type="RefSeq" id="XP_040683621.1">
    <property type="nucleotide sequence ID" value="XM_040838212.1"/>
</dbReference>
<dbReference type="InterPro" id="IPR013217">
    <property type="entry name" value="Methyltransf_12"/>
</dbReference>
<dbReference type="OrthoDB" id="329835at2759"/>
<dbReference type="InterPro" id="IPR011032">
    <property type="entry name" value="GroES-like_sf"/>
</dbReference>
<dbReference type="InterPro" id="IPR016035">
    <property type="entry name" value="Acyl_Trfase/lysoPLipase"/>
</dbReference>
<dbReference type="SUPFAM" id="SSF47336">
    <property type="entry name" value="ACP-like"/>
    <property type="match status" value="1"/>
</dbReference>
<gene>
    <name evidence="12" type="ORF">ASPWEDRAFT_55453</name>
</gene>
<dbReference type="InterPro" id="IPR049900">
    <property type="entry name" value="PKS_mFAS_DH"/>
</dbReference>
<feature type="region of interest" description="C-terminal hotdog fold" evidence="8">
    <location>
        <begin position="1087"/>
        <end position="1242"/>
    </location>
</feature>
<dbReference type="InterPro" id="IPR014030">
    <property type="entry name" value="Ketoacyl_synth_N"/>
</dbReference>
<dbReference type="CDD" id="cd05195">
    <property type="entry name" value="enoyl_red"/>
    <property type="match status" value="1"/>
</dbReference>
<dbReference type="Pfam" id="PF23297">
    <property type="entry name" value="ACP_SdgA_C"/>
    <property type="match status" value="1"/>
</dbReference>
<proteinExistence type="predicted"/>
<evidence type="ECO:0000313" key="12">
    <source>
        <dbReference type="EMBL" id="OJJ29944.1"/>
    </source>
</evidence>
<dbReference type="InterPro" id="IPR049551">
    <property type="entry name" value="PKS_DH_C"/>
</dbReference>
<keyword evidence="5" id="KW-0560">Oxidoreductase</keyword>
<dbReference type="InterPro" id="IPR056501">
    <property type="entry name" value="NAD-bd_HRPKS_sdrA"/>
</dbReference>
<evidence type="ECO:0000313" key="13">
    <source>
        <dbReference type="Proteomes" id="UP000184383"/>
    </source>
</evidence>
<dbReference type="PROSITE" id="PS50075">
    <property type="entry name" value="CARRIER"/>
    <property type="match status" value="1"/>
</dbReference>
<dbReference type="InterPro" id="IPR042104">
    <property type="entry name" value="PKS_dehydratase_sf"/>
</dbReference>
<organism evidence="12 13">
    <name type="scientific">Aspergillus wentii DTO 134E9</name>
    <dbReference type="NCBI Taxonomy" id="1073089"/>
    <lineage>
        <taxon>Eukaryota</taxon>
        <taxon>Fungi</taxon>
        <taxon>Dikarya</taxon>
        <taxon>Ascomycota</taxon>
        <taxon>Pezizomycotina</taxon>
        <taxon>Eurotiomycetes</taxon>
        <taxon>Eurotiomycetidae</taxon>
        <taxon>Eurotiales</taxon>
        <taxon>Aspergillaceae</taxon>
        <taxon>Aspergillus</taxon>
        <taxon>Aspergillus subgen. Cremei</taxon>
    </lineage>
</organism>
<dbReference type="InterPro" id="IPR036291">
    <property type="entry name" value="NAD(P)-bd_dom_sf"/>
</dbReference>
<dbReference type="Gene3D" id="3.40.47.10">
    <property type="match status" value="1"/>
</dbReference>
<dbReference type="PROSITE" id="PS52004">
    <property type="entry name" value="KS3_2"/>
    <property type="match status" value="1"/>
</dbReference>
<dbReference type="SMART" id="SM00825">
    <property type="entry name" value="PKS_KS"/>
    <property type="match status" value="1"/>
</dbReference>
<dbReference type="SUPFAM" id="SSF50129">
    <property type="entry name" value="GroES-like"/>
    <property type="match status" value="1"/>
</dbReference>
<evidence type="ECO:0000256" key="6">
    <source>
        <dbReference type="ARBA" id="ARBA00023268"/>
    </source>
</evidence>
<dbReference type="InterPro" id="IPR016036">
    <property type="entry name" value="Malonyl_transacylase_ACP-bd"/>
</dbReference>
<feature type="domain" description="PKS/mFAS DH" evidence="11">
    <location>
        <begin position="934"/>
        <end position="1242"/>
    </location>
</feature>
<dbReference type="Pfam" id="PF00107">
    <property type="entry name" value="ADH_zinc_N"/>
    <property type="match status" value="1"/>
</dbReference>
<accession>A0A1L9R4W3</accession>
<evidence type="ECO:0000256" key="8">
    <source>
        <dbReference type="PROSITE-ProRule" id="PRU01363"/>
    </source>
</evidence>
<dbReference type="GO" id="GO:0006633">
    <property type="term" value="P:fatty acid biosynthetic process"/>
    <property type="evidence" value="ECO:0007669"/>
    <property type="project" value="InterPro"/>
</dbReference>
<dbReference type="VEuPathDB" id="FungiDB:ASPWEDRAFT_55453"/>
<dbReference type="SMART" id="SM00829">
    <property type="entry name" value="PKS_ER"/>
    <property type="match status" value="1"/>
</dbReference>
<dbReference type="Pfam" id="PF08659">
    <property type="entry name" value="KR"/>
    <property type="match status" value="1"/>
</dbReference>
<evidence type="ECO:0000256" key="1">
    <source>
        <dbReference type="ARBA" id="ARBA00022450"/>
    </source>
</evidence>
<dbReference type="Gene3D" id="3.40.366.10">
    <property type="entry name" value="Malonyl-Coenzyme A Acyl Carrier Protein, domain 2"/>
    <property type="match status" value="1"/>
</dbReference>
<dbReference type="InterPro" id="IPR050091">
    <property type="entry name" value="PKS_NRPS_Biosynth_Enz"/>
</dbReference>
<dbReference type="InterPro" id="IPR014043">
    <property type="entry name" value="Acyl_transferase_dom"/>
</dbReference>
<dbReference type="PANTHER" id="PTHR43775">
    <property type="entry name" value="FATTY ACID SYNTHASE"/>
    <property type="match status" value="1"/>
</dbReference>
<dbReference type="GO" id="GO:0031177">
    <property type="term" value="F:phosphopantetheine binding"/>
    <property type="evidence" value="ECO:0007669"/>
    <property type="project" value="InterPro"/>
</dbReference>
<dbReference type="SMART" id="SM00822">
    <property type="entry name" value="PKS_KR"/>
    <property type="match status" value="1"/>
</dbReference>
<sequence>MTMPDGMHDPTPKSGPTEPIAIVGLSCRFSGIADSPAGLWEMLSRGQSGWTNNAKDRFNLAAFWHPKPELSGSFNPTGLHLMNQDPAVFDSEFFGINGVEAKAIDPHHRLLLEVAYEAFENAGMGFDELEGSRTGVYCAVPYQDYEQIQGRDPETSPGYRFTGTGPGLMSNRVSYAFDLRGPSVSIDTACSSTVVALNEACKDIHLGNTTQALVGGANLLIDPDKSSVISAMQFLSTHGRCHSFDSRGTGYGRGEGVAAVILKPLNAALRDGDTIRSVIRGCAITSDGRTPGITMPCSDRQIDTIRLAYKAAGLDPRETAYVEAHGTGTKVGDKAEAEAFARTFCEGRQKADGLYVGSVKSNLGHLENTSGLPALIKLVLMLERGVIVPNPTFKFRREDLDLEGRGICVAEEAISWPEQMKRRASLNSTGYGGTNAHLIVDGPLGYLPDASKAIEHHASEERPRLFVLTHRQDERLGVLAQRLKKHLSKEPVIPLDSLAFTLCSKRSHFNFRSSITAATREELLEGLGRIEEGVERSTKAVAKPCICFVFTGQGAQWACMGLGLLQSYPVFAQSLYAAEEALIGFGASWGLLSELSKTKESSRINEAELAQPCTTAIQIALIDLLESWGVTPHLVCGHSSGEIVAAYAAGVLTSQDALRVAYFRGSAAKLLKAMNPGLNGGMLAVGLSESDARPFVETEGTQVGIACINSPSSVTLSGDRDALQRLQKPLNEKGIFNRLLAVDVAYHSYHMERVSQFYASTLHSITPRKVKEGVHFVSSVTGEPVRGDEMDLSYWVRNLLSPVRFTDALIGVLEAAFPGGQMIDALNCIVEIGPHSALRGPILEIVRALNLTHLATYENILRRGESAATTSLSLAGNLFSHGVTVDFGAINNPRGTFPNVVMTDLPSYNWNHKTRHWNESRRSTAYRFRKFPRHDLLGSPVMDYIDAQPMWRNYLRVSELPWLKDHLVQGQMVFPSTGYITMTLEALKQQAPSGNHVWRGLCVHFRDVVINRPLLIPDDSTGVETFIELRPASYSAHRSSENWREFRIMSCTPQGESTEHCWGLIEAKKVNNKLNQEPYRKGTNATLQSMDVEKWYDSMWSLGCGLSGPFASLSEISAGDLASRCSVTIPDVKSSMPSQHQESHCIHPATLDSCFQSSLPGLQAAGKLHSAAVVTAIHDLKIMAEIASEPGQDLAVENQVEQFGIEKYSASLVAFEGDCARERPLIQAKGLIYTVLDSSRETDEDAPSQPLCHRLEWGLDPSCSPTASVLNRGSLTSGSHPQHHLKRVCDPFCRSIITQTVNSLTVTDQDKVSGYRKHLLNWMRSVRSDSALPVTDEAKDHTRAAGAVGEWVVHVGCHLGQIVLGEVEPLKVFMHNDLLHRVYFEDENSARCNAQLASWAKLAHFKNPGMRILEVGAGTGSLTLPFIEALYNDNAHPQTSANWGRFVFTDISTGFMSRARERLAKYERFIDFQKLDIENPPEAQGFALGSFDLIIGSNVIHATERLTQSLANLRSLLKPGGQLAFVEITNPSLRWGFYGALSGWWAGVDEGRVSSPLLKPDDWSTVLRDSGFSGVSLEIKDYETEVDHEMSVLVSTALPETKPRAEEVVIVNTAESTELSDRLASLISRDDECAALQSHLLEAQPGHRAFIMLLETASPFWTSPSKAQWDKVRDITSQAHSVLWVTRGGAVEYTDPHRSLISGLARTLRSERKELNLVCLDLDPNATSSIQDAADICRIYSHVFANCKSPLSATEYEFAIRNNEVLVPRLIVDDTMNNYIHDSTSNYHPKIQEGFDKSRHLELKIRNTGLPSSLYWDDSTVHSAPLTPDQVQVEMRHISLNDHDMMTATGQLEGLSNLLIEGSGVVSKVGEAAKKHFSVGDSVCAIGPDGLALKSNLNYQNLFPVPNGVDLQAAAAIPIPYATAIHSLKNVANVQSGDSILIHSAAEAVGQAMVVVARYLGAEHILVTVASDEEREFIKERYDIPDEDVFSNRDSDFDDQIMLRTNQQGVDVVVNSLTGDIVRQSCAVLAPFGRLIEIEKTDILKNARLETKYLARNRSFAVVDLIEFIKHKPRAFADVMKCAYSLIQNSKDPIIEPISAAPISEIEESLRVMHAGENKGKVVMDVLPDLPLKVQPPHPKPAAMDGNAAYVVLGGVNGLGGAMVQFLAKSGAKHIITLSPSGSAIHFASLANEMKTVGVKLTILEESASGLENVQSIRGAAHPHSVRGVIGASDQGSNEALGTMSYENWRDGTDQRIAAITSMEQSLPGLDFFIMLSSCAGTLGSSGHGLSAASCAFQCAYARHCAGTKSTVRCIDVGTTTDSIKKNELFALLSHAVQPSNEGPPTQAHLAFDIAHPHPDSGAPETTDLRVDARFSHIYTREAQPERAKTERDEHDFQHGLRSAETPTTACEMTYAALKRKVSELLAIPEEGLDASRPVATYGVDSLISVELRNWVSSYLDSRLEMYELMGPLAMVQLAELIARRSRLVRAGLFGETKA</sequence>
<protein>
    <submittedName>
        <fullName evidence="12">Uncharacterized protein</fullName>
    </submittedName>
</protein>
<dbReference type="Gene3D" id="3.10.129.110">
    <property type="entry name" value="Polyketide synthase dehydratase"/>
    <property type="match status" value="1"/>
</dbReference>
<keyword evidence="1" id="KW-0596">Phosphopantetheine</keyword>
<dbReference type="InterPro" id="IPR036736">
    <property type="entry name" value="ACP-like_sf"/>
</dbReference>
<evidence type="ECO:0000259" key="10">
    <source>
        <dbReference type="PROSITE" id="PS52004"/>
    </source>
</evidence>
<keyword evidence="2" id="KW-0597">Phosphoprotein</keyword>
<dbReference type="Gene3D" id="1.10.1200.10">
    <property type="entry name" value="ACP-like"/>
    <property type="match status" value="1"/>
</dbReference>
<dbReference type="SMART" id="SM00827">
    <property type="entry name" value="PKS_AT"/>
    <property type="match status" value="1"/>
</dbReference>
<dbReference type="InterPro" id="IPR020843">
    <property type="entry name" value="ER"/>
</dbReference>
<keyword evidence="4" id="KW-0521">NADP</keyword>
<feature type="region of interest" description="N-terminal hotdog fold" evidence="8">
    <location>
        <begin position="934"/>
        <end position="1072"/>
    </location>
</feature>
<dbReference type="GO" id="GO:0004315">
    <property type="term" value="F:3-oxoacyl-[acyl-carrier-protein] synthase activity"/>
    <property type="evidence" value="ECO:0007669"/>
    <property type="project" value="InterPro"/>
</dbReference>
<dbReference type="InterPro" id="IPR016039">
    <property type="entry name" value="Thiolase-like"/>
</dbReference>
<evidence type="ECO:0000259" key="11">
    <source>
        <dbReference type="PROSITE" id="PS52019"/>
    </source>
</evidence>